<dbReference type="AlphaFoldDB" id="A0A099KME0"/>
<comment type="caution">
    <text evidence="2">The sequence shown here is derived from an EMBL/GenBank/DDBJ whole genome shotgun (WGS) entry which is preliminary data.</text>
</comment>
<keyword evidence="1" id="KW-0812">Transmembrane</keyword>
<keyword evidence="1" id="KW-1133">Transmembrane helix</keyword>
<dbReference type="RefSeq" id="WP_033082798.1">
    <property type="nucleotide sequence ID" value="NZ_JQEC01000039.1"/>
</dbReference>
<dbReference type="EMBL" id="JQEC01000039">
    <property type="protein sequence ID" value="KGJ91934.1"/>
    <property type="molecule type" value="Genomic_DNA"/>
</dbReference>
<evidence type="ECO:0000313" key="3">
    <source>
        <dbReference type="Proteomes" id="UP000029868"/>
    </source>
</evidence>
<reference evidence="2 3" key="1">
    <citation type="submission" date="2014-08" db="EMBL/GenBank/DDBJ databases">
        <title>Genomic and Phenotypic Diversity of Colwellia psychrerythraea strains from Disparate Marine Basins.</title>
        <authorList>
            <person name="Techtmann S.M."/>
            <person name="Stelling S.C."/>
            <person name="Utturkar S.M."/>
            <person name="Alshibli N."/>
            <person name="Harris A."/>
            <person name="Brown S.D."/>
            <person name="Hazen T.C."/>
        </authorList>
    </citation>
    <scope>NUCLEOTIDE SEQUENCE [LARGE SCALE GENOMIC DNA]</scope>
    <source>
        <strain evidence="2 3">GAB14E</strain>
    </source>
</reference>
<feature type="transmembrane region" description="Helical" evidence="1">
    <location>
        <begin position="32"/>
        <end position="53"/>
    </location>
</feature>
<feature type="transmembrane region" description="Helical" evidence="1">
    <location>
        <begin position="7"/>
        <end position="26"/>
    </location>
</feature>
<protein>
    <submittedName>
        <fullName evidence="2">Uncharacterized protein</fullName>
    </submittedName>
</protein>
<gene>
    <name evidence="2" type="ORF">GAB14E_3091</name>
</gene>
<sequence>MLKSKIIVAYRIISVLILSIPTAINIYVQGDIVNSIVAVPLITLGLSGIAIFIDGKLESLLNREELLSAFKIPVLNIYLKLPTIAWYIKSVN</sequence>
<evidence type="ECO:0000313" key="2">
    <source>
        <dbReference type="EMBL" id="KGJ91934.1"/>
    </source>
</evidence>
<dbReference type="OrthoDB" id="6228865at2"/>
<evidence type="ECO:0000256" key="1">
    <source>
        <dbReference type="SAM" id="Phobius"/>
    </source>
</evidence>
<accession>A0A099KME0</accession>
<organism evidence="2 3">
    <name type="scientific">Colwellia psychrerythraea</name>
    <name type="common">Vibrio psychroerythus</name>
    <dbReference type="NCBI Taxonomy" id="28229"/>
    <lineage>
        <taxon>Bacteria</taxon>
        <taxon>Pseudomonadati</taxon>
        <taxon>Pseudomonadota</taxon>
        <taxon>Gammaproteobacteria</taxon>
        <taxon>Alteromonadales</taxon>
        <taxon>Colwelliaceae</taxon>
        <taxon>Colwellia</taxon>
    </lineage>
</organism>
<proteinExistence type="predicted"/>
<keyword evidence="1" id="KW-0472">Membrane</keyword>
<name>A0A099KME0_COLPS</name>
<dbReference type="Proteomes" id="UP000029868">
    <property type="component" value="Unassembled WGS sequence"/>
</dbReference>
<dbReference type="PATRIC" id="fig|28229.3.peg.2811"/>